<sequence>MGKKPSVALIRQYADRSLAIPEIVKALQSWKVSPALSIEEEQTTAPSTTESSLEARVSTLETLVAQLSAQLEALHKP</sequence>
<protein>
    <recommendedName>
        <fullName evidence="3">KfrA N-terminal DNA-binding domain-containing protein</fullName>
    </recommendedName>
</protein>
<dbReference type="Proteomes" id="UP000070299">
    <property type="component" value="Unassembled WGS sequence"/>
</dbReference>
<reference evidence="2" key="1">
    <citation type="submission" date="2016-02" db="EMBL/GenBank/DDBJ databases">
        <authorList>
            <person name="Schultz-Johansen M."/>
            <person name="Glaring M.A."/>
            <person name="Bech P.K."/>
            <person name="Stougaard P."/>
        </authorList>
    </citation>
    <scope>NUCLEOTIDE SEQUENCE [LARGE SCALE GENOMIC DNA]</scope>
    <source>
        <strain evidence="2">S66</strain>
    </source>
</reference>
<name>A0A135ZZ63_9ALTE</name>
<evidence type="ECO:0000313" key="2">
    <source>
        <dbReference type="Proteomes" id="UP000070299"/>
    </source>
</evidence>
<gene>
    <name evidence="1" type="ORF">AX660_17475</name>
</gene>
<evidence type="ECO:0008006" key="3">
    <source>
        <dbReference type="Google" id="ProtNLM"/>
    </source>
</evidence>
<keyword evidence="2" id="KW-1185">Reference proteome</keyword>
<evidence type="ECO:0000313" key="1">
    <source>
        <dbReference type="EMBL" id="KXI28170.1"/>
    </source>
</evidence>
<dbReference type="EMBL" id="LSNE01000007">
    <property type="protein sequence ID" value="KXI28170.1"/>
    <property type="molecule type" value="Genomic_DNA"/>
</dbReference>
<organism evidence="1 2">
    <name type="scientific">Paraglaciecola hydrolytica</name>
    <dbReference type="NCBI Taxonomy" id="1799789"/>
    <lineage>
        <taxon>Bacteria</taxon>
        <taxon>Pseudomonadati</taxon>
        <taxon>Pseudomonadota</taxon>
        <taxon>Gammaproteobacteria</taxon>
        <taxon>Alteromonadales</taxon>
        <taxon>Alteromonadaceae</taxon>
        <taxon>Paraglaciecola</taxon>
    </lineage>
</organism>
<proteinExistence type="predicted"/>
<dbReference type="AlphaFoldDB" id="A0A135ZZ63"/>
<comment type="caution">
    <text evidence="1">The sequence shown here is derived from an EMBL/GenBank/DDBJ whole genome shotgun (WGS) entry which is preliminary data.</text>
</comment>
<accession>A0A135ZZ63</accession>
<dbReference type="OrthoDB" id="6388459at2"/>